<dbReference type="EMBL" id="JACHIG010000005">
    <property type="protein sequence ID" value="MBB5033009.1"/>
    <property type="molecule type" value="Genomic_DNA"/>
</dbReference>
<protein>
    <submittedName>
        <fullName evidence="2">Tetratricopeptide (TPR) repeat protein</fullName>
    </submittedName>
</protein>
<evidence type="ECO:0000313" key="2">
    <source>
        <dbReference type="EMBL" id="MBB5033009.1"/>
    </source>
</evidence>
<dbReference type="AlphaFoldDB" id="A0A7W7YBE3"/>
<organism evidence="2 3">
    <name type="scientific">Prosthecobacter vanneervenii</name>
    <dbReference type="NCBI Taxonomy" id="48466"/>
    <lineage>
        <taxon>Bacteria</taxon>
        <taxon>Pseudomonadati</taxon>
        <taxon>Verrucomicrobiota</taxon>
        <taxon>Verrucomicrobiia</taxon>
        <taxon>Verrucomicrobiales</taxon>
        <taxon>Verrucomicrobiaceae</taxon>
        <taxon>Prosthecobacter</taxon>
    </lineage>
</organism>
<feature type="transmembrane region" description="Helical" evidence="1">
    <location>
        <begin position="32"/>
        <end position="52"/>
    </location>
</feature>
<accession>A0A7W7YBE3</accession>
<evidence type="ECO:0000256" key="1">
    <source>
        <dbReference type="SAM" id="Phobius"/>
    </source>
</evidence>
<keyword evidence="1" id="KW-0472">Membrane</keyword>
<dbReference type="RefSeq" id="WP_184339933.1">
    <property type="nucleotide sequence ID" value="NZ_JACHIG010000005.1"/>
</dbReference>
<proteinExistence type="predicted"/>
<gene>
    <name evidence="2" type="ORF">HNQ65_002592</name>
</gene>
<keyword evidence="1" id="KW-1133">Transmembrane helix</keyword>
<comment type="caution">
    <text evidence="2">The sequence shown here is derived from an EMBL/GenBank/DDBJ whole genome shotgun (WGS) entry which is preliminary data.</text>
</comment>
<feature type="transmembrane region" description="Helical" evidence="1">
    <location>
        <begin position="9"/>
        <end position="26"/>
    </location>
</feature>
<keyword evidence="3" id="KW-1185">Reference proteome</keyword>
<sequence>MHLLTARRILACIALLASVWLMIVALRSSWLAAAFPVIGSLLLFVASVMLTAPDTAVKIAEWIARPFAALFYPDDEFEKPPLSYVLARKYSQERKVDAAVQEYEKILFYYPEERDAYLELIELAQRVGDEELREKYEEAMREWELKADNVANTEQV</sequence>
<dbReference type="Proteomes" id="UP000590740">
    <property type="component" value="Unassembled WGS sequence"/>
</dbReference>
<keyword evidence="1" id="KW-0812">Transmembrane</keyword>
<reference evidence="2 3" key="1">
    <citation type="submission" date="2020-08" db="EMBL/GenBank/DDBJ databases">
        <title>Genomic Encyclopedia of Type Strains, Phase IV (KMG-IV): sequencing the most valuable type-strain genomes for metagenomic binning, comparative biology and taxonomic classification.</title>
        <authorList>
            <person name="Goeker M."/>
        </authorList>
    </citation>
    <scope>NUCLEOTIDE SEQUENCE [LARGE SCALE GENOMIC DNA]</scope>
    <source>
        <strain evidence="2 3">DSM 12252</strain>
    </source>
</reference>
<evidence type="ECO:0000313" key="3">
    <source>
        <dbReference type="Proteomes" id="UP000590740"/>
    </source>
</evidence>
<name>A0A7W7YBE3_9BACT</name>